<protein>
    <submittedName>
        <fullName evidence="1">Uncharacterized protein</fullName>
    </submittedName>
</protein>
<dbReference type="EMBL" id="AMZH03016085">
    <property type="protein sequence ID" value="RRT45035.1"/>
    <property type="molecule type" value="Genomic_DNA"/>
</dbReference>
<sequence length="98" mass="10095">DNSEQRRAKAAATMAESSTAIVASSDIGSGSGSGVIAIRELPGLTRALVRSARCLGSSECPGGDASLKHAAWRLSEMLGPRLASPESLGERLNAFCNH</sequence>
<gene>
    <name evidence="1" type="ORF">B296_00053899</name>
</gene>
<dbReference type="Proteomes" id="UP000287651">
    <property type="component" value="Unassembled WGS sequence"/>
</dbReference>
<name>A0A426XZU4_ENSVE</name>
<evidence type="ECO:0000313" key="2">
    <source>
        <dbReference type="Proteomes" id="UP000287651"/>
    </source>
</evidence>
<accession>A0A426XZU4</accession>
<proteinExistence type="predicted"/>
<dbReference type="AlphaFoldDB" id="A0A426XZU4"/>
<reference evidence="1 2" key="1">
    <citation type="journal article" date="2014" name="Agronomy (Basel)">
        <title>A Draft Genome Sequence for Ensete ventricosum, the Drought-Tolerant Tree Against Hunger.</title>
        <authorList>
            <person name="Harrison J."/>
            <person name="Moore K.A."/>
            <person name="Paszkiewicz K."/>
            <person name="Jones T."/>
            <person name="Grant M."/>
            <person name="Ambacheew D."/>
            <person name="Muzemil S."/>
            <person name="Studholme D.J."/>
        </authorList>
    </citation>
    <scope>NUCLEOTIDE SEQUENCE [LARGE SCALE GENOMIC DNA]</scope>
</reference>
<feature type="non-terminal residue" evidence="1">
    <location>
        <position position="1"/>
    </location>
</feature>
<comment type="caution">
    <text evidence="1">The sequence shown here is derived from an EMBL/GenBank/DDBJ whole genome shotgun (WGS) entry which is preliminary data.</text>
</comment>
<organism evidence="1 2">
    <name type="scientific">Ensete ventricosum</name>
    <name type="common">Abyssinian banana</name>
    <name type="synonym">Musa ensete</name>
    <dbReference type="NCBI Taxonomy" id="4639"/>
    <lineage>
        <taxon>Eukaryota</taxon>
        <taxon>Viridiplantae</taxon>
        <taxon>Streptophyta</taxon>
        <taxon>Embryophyta</taxon>
        <taxon>Tracheophyta</taxon>
        <taxon>Spermatophyta</taxon>
        <taxon>Magnoliopsida</taxon>
        <taxon>Liliopsida</taxon>
        <taxon>Zingiberales</taxon>
        <taxon>Musaceae</taxon>
        <taxon>Ensete</taxon>
    </lineage>
</organism>
<evidence type="ECO:0000313" key="1">
    <source>
        <dbReference type="EMBL" id="RRT45035.1"/>
    </source>
</evidence>